<dbReference type="WBParaSite" id="PSU_v2.g8174.t1">
    <property type="protein sequence ID" value="PSU_v2.g8174.t1"/>
    <property type="gene ID" value="PSU_v2.g8174"/>
</dbReference>
<dbReference type="InterPro" id="IPR004127">
    <property type="entry name" value="Prefoldin_subunit_alpha"/>
</dbReference>
<evidence type="ECO:0000256" key="3">
    <source>
        <dbReference type="ARBA" id="ARBA00023242"/>
    </source>
</evidence>
<dbReference type="GO" id="GO:0003682">
    <property type="term" value="F:chromatin binding"/>
    <property type="evidence" value="ECO:0007669"/>
    <property type="project" value="TreeGrafter"/>
</dbReference>
<evidence type="ECO:0000256" key="2">
    <source>
        <dbReference type="ARBA" id="ARBA00011695"/>
    </source>
</evidence>
<evidence type="ECO:0000256" key="6">
    <source>
        <dbReference type="SAM" id="MobiDB-lite"/>
    </source>
</evidence>
<dbReference type="GO" id="GO:0005634">
    <property type="term" value="C:nucleus"/>
    <property type="evidence" value="ECO:0007669"/>
    <property type="project" value="UniProtKB-SubCell"/>
</dbReference>
<accession>A0A914ZD39</accession>
<proteinExistence type="inferred from homology"/>
<dbReference type="GO" id="GO:0019212">
    <property type="term" value="F:phosphatase inhibitor activity"/>
    <property type="evidence" value="ECO:0007669"/>
    <property type="project" value="TreeGrafter"/>
</dbReference>
<protein>
    <submittedName>
        <fullName evidence="8">Uncharacterized protein</fullName>
    </submittedName>
</protein>
<dbReference type="AlphaFoldDB" id="A0A914ZD39"/>
<sequence>MIQEGTIIKPNEIDADFRERLETLKRYANAEIEKCDELIQEREKEVDEYKYLRKKVAEFPKVLRREEWLPINDYAFIRGTYDNTNKFYTLLGSQYFAERSSIETVEFIERQIKAINDIKEGYEKQKELAKSRLEFAENLFDQQNSDVVEIREPYDIEKLKVKLPPKEDVSNADFGAIMSRLNELEKEEENENIETHDNIKDESTANIKPEQKNKESKGVAPKGVSQEVKLDFEKLIKQVDEMIESSSDDEEDYEDEDMSEEVEDFLDSDDSLPDSGNRSVTQKEAQLVTSPPKSTVSTTKKSIVRFAEDLEAGPTVGPVSSTTPKSILRNKDVKTPVDEAAVKAMDEVVPERKILPATD</sequence>
<keyword evidence="3" id="KW-0539">Nucleus</keyword>
<feature type="compositionally biased region" description="Acidic residues" evidence="6">
    <location>
        <begin position="241"/>
        <end position="272"/>
    </location>
</feature>
<dbReference type="Pfam" id="PF02996">
    <property type="entry name" value="Prefoldin"/>
    <property type="match status" value="1"/>
</dbReference>
<comment type="subunit">
    <text evidence="2">Heterohexamer of two PFD-alpha type and four PFD-beta type subunits.</text>
</comment>
<organism evidence="7 8">
    <name type="scientific">Panagrolaimus superbus</name>
    <dbReference type="NCBI Taxonomy" id="310955"/>
    <lineage>
        <taxon>Eukaryota</taxon>
        <taxon>Metazoa</taxon>
        <taxon>Ecdysozoa</taxon>
        <taxon>Nematoda</taxon>
        <taxon>Chromadorea</taxon>
        <taxon>Rhabditida</taxon>
        <taxon>Tylenchina</taxon>
        <taxon>Panagrolaimomorpha</taxon>
        <taxon>Panagrolaimoidea</taxon>
        <taxon>Panagrolaimidae</taxon>
        <taxon>Panagrolaimus</taxon>
    </lineage>
</organism>
<evidence type="ECO:0000256" key="4">
    <source>
        <dbReference type="ARBA" id="ARBA00038295"/>
    </source>
</evidence>
<reference evidence="8" key="1">
    <citation type="submission" date="2022-11" db="UniProtKB">
        <authorList>
            <consortium name="WormBaseParasite"/>
        </authorList>
    </citation>
    <scope>IDENTIFICATION</scope>
</reference>
<evidence type="ECO:0000256" key="5">
    <source>
        <dbReference type="SAM" id="Coils"/>
    </source>
</evidence>
<feature type="coiled-coil region" evidence="5">
    <location>
        <begin position="21"/>
        <end position="55"/>
    </location>
</feature>
<dbReference type="GO" id="GO:0003714">
    <property type="term" value="F:transcription corepressor activity"/>
    <property type="evidence" value="ECO:0007669"/>
    <property type="project" value="TreeGrafter"/>
</dbReference>
<dbReference type="CDD" id="cd23159">
    <property type="entry name" value="Prefoldin_URI1"/>
    <property type="match status" value="1"/>
</dbReference>
<name>A0A914ZD39_9BILA</name>
<feature type="compositionally biased region" description="Low complexity" evidence="6">
    <location>
        <begin position="288"/>
        <end position="299"/>
    </location>
</feature>
<dbReference type="PANTHER" id="PTHR15111">
    <property type="entry name" value="RNA POLYMERASE II SUBUNIT 5-MEDIATING PROTEIN NNX3"/>
    <property type="match status" value="1"/>
</dbReference>
<feature type="region of interest" description="Disordered" evidence="6">
    <location>
        <begin position="240"/>
        <end position="299"/>
    </location>
</feature>
<keyword evidence="7" id="KW-1185">Reference proteome</keyword>
<keyword evidence="5" id="KW-0175">Coiled coil</keyword>
<feature type="region of interest" description="Disordered" evidence="6">
    <location>
        <begin position="186"/>
        <end position="225"/>
    </location>
</feature>
<dbReference type="GO" id="GO:0000122">
    <property type="term" value="P:negative regulation of transcription by RNA polymerase II"/>
    <property type="evidence" value="ECO:0007669"/>
    <property type="project" value="TreeGrafter"/>
</dbReference>
<dbReference type="Proteomes" id="UP000887577">
    <property type="component" value="Unplaced"/>
</dbReference>
<dbReference type="InterPro" id="IPR052255">
    <property type="entry name" value="RNA_pol_II_subunit5-mediator"/>
</dbReference>
<dbReference type="Gene3D" id="1.10.287.370">
    <property type="match status" value="1"/>
</dbReference>
<comment type="subcellular location">
    <subcellularLocation>
        <location evidence="1">Nucleus</location>
    </subcellularLocation>
</comment>
<comment type="similarity">
    <text evidence="4">Belongs to the RNA polymerase II subunit 5-mediating protein family.</text>
</comment>
<feature type="coiled-coil region" evidence="5">
    <location>
        <begin position="105"/>
        <end position="139"/>
    </location>
</feature>
<evidence type="ECO:0000313" key="8">
    <source>
        <dbReference type="WBParaSite" id="PSU_v2.g8174.t1"/>
    </source>
</evidence>
<dbReference type="InterPro" id="IPR009053">
    <property type="entry name" value="Prefoldin"/>
</dbReference>
<dbReference type="PANTHER" id="PTHR15111:SF0">
    <property type="entry name" value="UNCONVENTIONAL PREFOLDIN RPB5 INTERACTOR 1"/>
    <property type="match status" value="1"/>
</dbReference>
<dbReference type="SUPFAM" id="SSF46579">
    <property type="entry name" value="Prefoldin"/>
    <property type="match status" value="1"/>
</dbReference>
<feature type="compositionally biased region" description="Basic and acidic residues" evidence="6">
    <location>
        <begin position="193"/>
        <end position="217"/>
    </location>
</feature>
<evidence type="ECO:0000313" key="7">
    <source>
        <dbReference type="Proteomes" id="UP000887577"/>
    </source>
</evidence>
<evidence type="ECO:0000256" key="1">
    <source>
        <dbReference type="ARBA" id="ARBA00004123"/>
    </source>
</evidence>